<evidence type="ECO:0000313" key="6">
    <source>
        <dbReference type="EMBL" id="TGB04700.1"/>
    </source>
</evidence>
<dbReference type="GO" id="GO:0005829">
    <property type="term" value="C:cytosol"/>
    <property type="evidence" value="ECO:0007669"/>
    <property type="project" value="TreeGrafter"/>
</dbReference>
<protein>
    <recommendedName>
        <fullName evidence="4">Putative HNH nuclease YajD</fullName>
    </recommendedName>
</protein>
<reference evidence="6 7" key="1">
    <citation type="journal article" date="2003" name="Int. J. Syst. Evol. Microbiol.">
        <title>Halobacillus salinus sp. nov., isolated from a salt lake on the coast of the East Sea in Korea.</title>
        <authorList>
            <person name="Yoon J.H."/>
            <person name="Kang K.H."/>
            <person name="Park Y.H."/>
        </authorList>
    </citation>
    <scope>NUCLEOTIDE SEQUENCE [LARGE SCALE GENOMIC DNA]</scope>
    <source>
        <strain evidence="6 7">HSL-3</strain>
    </source>
</reference>
<keyword evidence="2" id="KW-0378">Hydrolase</keyword>
<evidence type="ECO:0000256" key="3">
    <source>
        <dbReference type="ARBA" id="ARBA00038412"/>
    </source>
</evidence>
<keyword evidence="6" id="KW-0255">Endonuclease</keyword>
<evidence type="ECO:0000256" key="1">
    <source>
        <dbReference type="ARBA" id="ARBA00022722"/>
    </source>
</evidence>
<evidence type="ECO:0000256" key="2">
    <source>
        <dbReference type="ARBA" id="ARBA00022801"/>
    </source>
</evidence>
<dbReference type="PANTHER" id="PTHR41286">
    <property type="entry name" value="HNH NUCLEASE YAJD-RELATED"/>
    <property type="match status" value="1"/>
</dbReference>
<dbReference type="GO" id="GO:0003676">
    <property type="term" value="F:nucleic acid binding"/>
    <property type="evidence" value="ECO:0007669"/>
    <property type="project" value="InterPro"/>
</dbReference>
<gene>
    <name evidence="6" type="ORF">E4663_06840</name>
</gene>
<evidence type="ECO:0000256" key="4">
    <source>
        <dbReference type="ARBA" id="ARBA00040194"/>
    </source>
</evidence>
<accession>A0A4Z0H3M0</accession>
<dbReference type="GO" id="GO:0004519">
    <property type="term" value="F:endonuclease activity"/>
    <property type="evidence" value="ECO:0007669"/>
    <property type="project" value="UniProtKB-KW"/>
</dbReference>
<comment type="caution">
    <text evidence="6">The sequence shown here is derived from an EMBL/GenBank/DDBJ whole genome shotgun (WGS) entry which is preliminary data.</text>
</comment>
<dbReference type="AlphaFoldDB" id="A0A4Z0H3M0"/>
<comment type="similarity">
    <text evidence="3">Belongs to the HNH nuclease family.</text>
</comment>
<evidence type="ECO:0000259" key="5">
    <source>
        <dbReference type="SMART" id="SM00507"/>
    </source>
</evidence>
<keyword evidence="7" id="KW-1185">Reference proteome</keyword>
<sequence>MDIKQIKKLIKEDKMVKFYQSDAWREVRTKALIRDNNECQECKRKGKVGLGQNVHHFKEVKTHPWLALQLDNVEAVCISCHNKEHKRLEKYIRKKKPKFMNEERW</sequence>
<dbReference type="GO" id="GO:0016787">
    <property type="term" value="F:hydrolase activity"/>
    <property type="evidence" value="ECO:0007669"/>
    <property type="project" value="UniProtKB-KW"/>
</dbReference>
<dbReference type="GO" id="GO:0008270">
    <property type="term" value="F:zinc ion binding"/>
    <property type="evidence" value="ECO:0007669"/>
    <property type="project" value="InterPro"/>
</dbReference>
<organism evidence="6 7">
    <name type="scientific">Halobacillus salinus</name>
    <dbReference type="NCBI Taxonomy" id="192814"/>
    <lineage>
        <taxon>Bacteria</taxon>
        <taxon>Bacillati</taxon>
        <taxon>Bacillota</taxon>
        <taxon>Bacilli</taxon>
        <taxon>Bacillales</taxon>
        <taxon>Bacillaceae</taxon>
        <taxon>Halobacillus</taxon>
    </lineage>
</organism>
<feature type="domain" description="HNH nuclease" evidence="5">
    <location>
        <begin position="26"/>
        <end position="82"/>
    </location>
</feature>
<proteinExistence type="inferred from homology"/>
<evidence type="ECO:0000313" key="7">
    <source>
        <dbReference type="Proteomes" id="UP000297982"/>
    </source>
</evidence>
<keyword evidence="1" id="KW-0540">Nuclease</keyword>
<dbReference type="InterPro" id="IPR002711">
    <property type="entry name" value="HNH"/>
</dbReference>
<name>A0A4Z0H3M0_9BACI</name>
<dbReference type="EMBL" id="SRJC01000001">
    <property type="protein sequence ID" value="TGB04700.1"/>
    <property type="molecule type" value="Genomic_DNA"/>
</dbReference>
<dbReference type="Proteomes" id="UP000297982">
    <property type="component" value="Unassembled WGS sequence"/>
</dbReference>
<dbReference type="SMART" id="SM00507">
    <property type="entry name" value="HNHc"/>
    <property type="match status" value="1"/>
</dbReference>
<dbReference type="InterPro" id="IPR003615">
    <property type="entry name" value="HNH_nuc"/>
</dbReference>
<dbReference type="Pfam" id="PF01844">
    <property type="entry name" value="HNH"/>
    <property type="match status" value="1"/>
</dbReference>
<dbReference type="PANTHER" id="PTHR41286:SF1">
    <property type="entry name" value="HNH NUCLEASE YAJD-RELATED"/>
    <property type="match status" value="1"/>
</dbReference>
<dbReference type="Gene3D" id="1.10.30.50">
    <property type="match status" value="1"/>
</dbReference>